<keyword evidence="5" id="KW-1185">Reference proteome</keyword>
<evidence type="ECO:0000256" key="1">
    <source>
        <dbReference type="PROSITE-ProRule" id="PRU00023"/>
    </source>
</evidence>
<protein>
    <recommendedName>
        <fullName evidence="3">Heterokaryon incompatibility domain-containing protein</fullName>
    </recommendedName>
</protein>
<dbReference type="Pfam" id="PF06985">
    <property type="entry name" value="HET"/>
    <property type="match status" value="1"/>
</dbReference>
<feature type="region of interest" description="Disordered" evidence="2">
    <location>
        <begin position="1"/>
        <end position="24"/>
    </location>
</feature>
<dbReference type="PRINTS" id="PR01415">
    <property type="entry name" value="ANKYRIN"/>
</dbReference>
<accession>A0ABR0E3R9</accession>
<feature type="domain" description="Heterokaryon incompatibility" evidence="3">
    <location>
        <begin position="698"/>
        <end position="827"/>
    </location>
</feature>
<feature type="repeat" description="ANK" evidence="1">
    <location>
        <begin position="151"/>
        <end position="183"/>
    </location>
</feature>
<dbReference type="InterPro" id="IPR052895">
    <property type="entry name" value="HetReg/Transcr_Mod"/>
</dbReference>
<feature type="repeat" description="ANK" evidence="1">
    <location>
        <begin position="276"/>
        <end position="304"/>
    </location>
</feature>
<keyword evidence="1" id="KW-0040">ANK repeat</keyword>
<dbReference type="PROSITE" id="PS50088">
    <property type="entry name" value="ANK_REPEAT"/>
    <property type="match status" value="2"/>
</dbReference>
<sequence>MASSSPASNTMLGNSQSSVSERSYEEQAKRAGAALIELVSRDSLYGQGGLTWIEQQSIHECFELGRDSSLFADHYKDAVQAAVASSKIDALRFLHENYPFSDLLAEEPNVLPLALRAQAERHRAGQLDEAALDAFKALLAYGAPLNGLDERGNTPLYYATLYGWPNVFEILVDAGGDLSQDRDLCLLQVAANALQDVYDPQNIEGLRRPRYAYGKWQPIVNALVNAGFSLSLEHYATAAIIELACAEGTKEEAVEILSKSIVPDTGWKVVGNWRSTLTPALHAAVSEGRREIVELLLERGADPNDTLLYGNYMGRPSEDRTAVAQACLGSYKSPDYLDACEPLLNAGIGVEDQRLMLKASIKRGRIDLVERLIENGVTSGNLPSTSSLPVLQYLHEKNFAIDPVKAQENAVRIGSTEMLAWLVDTYGPQLKDVRALYHAPAENDRYGDPSNITTYLVREYGHDFDETEDLHARISREVLEYAASPERHDLLKSLLHLGTESQCPGVQQGAYNILRSMLRDGYQFRGAVSRGDVLVLQTLLQFGSNVDVDSHDSDQLWLSPSMLPSDLLDGLRAEKASFVNFGWTQRESSRDASMPLPEDAILKCIVAEEHDAEMPSVSLASDRTLKEPSEKRQIGDQEIEKRCSYTKLQGSDSFRLFHLGPAEGEDQPISGGLVDVRLTDKIQYDLLSSVAADGNDLVNITVNDNAHPITRDLHTSLLRLRKPNETRTLWIDELCVNHEDTEEKQQQAKINKQLIESADSSIIWLGEEADNSQLVFEHVKEWTTYRDDYLAGRRTDNDAFGEAHINPPHYSGEASEALQHLAMRPWFFNARVIGELAFSQKAYLMSGEDIEDFEMIVLPMSFHIGNGYDPVNAIHGPTRLHLLDDMTRQKRGCHARTLFDYFSLCDAQDQRDKVFAMLEFFAKPPMEVDYTLTVEETYAKFTQAVLEDRNDINMLHWLGSHRSMESLPSWVPDYSITQAGSRLPRVTRFSHVVSETGELLRHALPGLHFEDGKMVIRGVHLDKVKAVSEEMSACPAHAPGTAGFLDTLSKWEALAAKLENKRFPEPISSAFLNILIAIDTQPNGPGDKSLSPVHALWYDIFGSGLLRDVDHQAFQEAEILLQWRGGNYQSQWQHVDIDHFTRNVEQTIYGRSFFLTDSGSMGLGPREARVGDSIVYFPGGLYPFVLRPRGNETFEMIGDCYLYGFDEFEFEVSEVEGFGKFVVV</sequence>
<dbReference type="PANTHER" id="PTHR24148">
    <property type="entry name" value="ANKYRIN REPEAT DOMAIN-CONTAINING PROTEIN 39 HOMOLOG-RELATED"/>
    <property type="match status" value="1"/>
</dbReference>
<dbReference type="Pfam" id="PF00023">
    <property type="entry name" value="Ank"/>
    <property type="match status" value="1"/>
</dbReference>
<evidence type="ECO:0000313" key="5">
    <source>
        <dbReference type="Proteomes" id="UP001305779"/>
    </source>
</evidence>
<name>A0ABR0E3R9_ZASCE</name>
<dbReference type="InterPro" id="IPR002110">
    <property type="entry name" value="Ankyrin_rpt"/>
</dbReference>
<dbReference type="PANTHER" id="PTHR24148:SF73">
    <property type="entry name" value="HET DOMAIN PROTEIN (AFU_ORTHOLOGUE AFUA_8G01020)"/>
    <property type="match status" value="1"/>
</dbReference>
<evidence type="ECO:0000256" key="2">
    <source>
        <dbReference type="SAM" id="MobiDB-lite"/>
    </source>
</evidence>
<dbReference type="Gene3D" id="1.25.40.20">
    <property type="entry name" value="Ankyrin repeat-containing domain"/>
    <property type="match status" value="2"/>
</dbReference>
<dbReference type="InterPro" id="IPR010730">
    <property type="entry name" value="HET"/>
</dbReference>
<evidence type="ECO:0000259" key="3">
    <source>
        <dbReference type="Pfam" id="PF06985"/>
    </source>
</evidence>
<reference evidence="4 5" key="1">
    <citation type="journal article" date="2023" name="G3 (Bethesda)">
        <title>A chromosome-level genome assembly of Zasmidium syzygii isolated from banana leaves.</title>
        <authorList>
            <person name="van Westerhoven A.C."/>
            <person name="Mehrabi R."/>
            <person name="Talebi R."/>
            <person name="Steentjes M.B.F."/>
            <person name="Corcolon B."/>
            <person name="Chong P.A."/>
            <person name="Kema G.H.J."/>
            <person name="Seidl M.F."/>
        </authorList>
    </citation>
    <scope>NUCLEOTIDE SEQUENCE [LARGE SCALE GENOMIC DNA]</scope>
    <source>
        <strain evidence="4 5">P124</strain>
    </source>
</reference>
<gene>
    <name evidence="4" type="ORF">PRZ48_013178</name>
</gene>
<evidence type="ECO:0000313" key="4">
    <source>
        <dbReference type="EMBL" id="KAK4495910.1"/>
    </source>
</evidence>
<dbReference type="InterPro" id="IPR036770">
    <property type="entry name" value="Ankyrin_rpt-contain_sf"/>
</dbReference>
<dbReference type="SMART" id="SM00248">
    <property type="entry name" value="ANK"/>
    <property type="match status" value="4"/>
</dbReference>
<dbReference type="PROSITE" id="PS50297">
    <property type="entry name" value="ANK_REP_REGION"/>
    <property type="match status" value="2"/>
</dbReference>
<dbReference type="EMBL" id="JAXOVC010000011">
    <property type="protein sequence ID" value="KAK4495910.1"/>
    <property type="molecule type" value="Genomic_DNA"/>
</dbReference>
<dbReference type="SUPFAM" id="SSF48403">
    <property type="entry name" value="Ankyrin repeat"/>
    <property type="match status" value="1"/>
</dbReference>
<dbReference type="Proteomes" id="UP001305779">
    <property type="component" value="Unassembled WGS sequence"/>
</dbReference>
<organism evidence="4 5">
    <name type="scientific">Zasmidium cellare</name>
    <name type="common">Wine cellar mold</name>
    <name type="synonym">Racodium cellare</name>
    <dbReference type="NCBI Taxonomy" id="395010"/>
    <lineage>
        <taxon>Eukaryota</taxon>
        <taxon>Fungi</taxon>
        <taxon>Dikarya</taxon>
        <taxon>Ascomycota</taxon>
        <taxon>Pezizomycotina</taxon>
        <taxon>Dothideomycetes</taxon>
        <taxon>Dothideomycetidae</taxon>
        <taxon>Mycosphaerellales</taxon>
        <taxon>Mycosphaerellaceae</taxon>
        <taxon>Zasmidium</taxon>
    </lineage>
</organism>
<dbReference type="Pfam" id="PF26639">
    <property type="entry name" value="Het-6_barrel"/>
    <property type="match status" value="1"/>
</dbReference>
<comment type="caution">
    <text evidence="4">The sequence shown here is derived from an EMBL/GenBank/DDBJ whole genome shotgun (WGS) entry which is preliminary data.</text>
</comment>
<feature type="compositionally biased region" description="Polar residues" evidence="2">
    <location>
        <begin position="1"/>
        <end position="21"/>
    </location>
</feature>
<proteinExistence type="predicted"/>